<proteinExistence type="predicted"/>
<gene>
    <name evidence="3" type="ORF">HMPREF0061_0034</name>
</gene>
<dbReference type="Proteomes" id="UP000003764">
    <property type="component" value="Unassembled WGS sequence"/>
</dbReference>
<dbReference type="Gene3D" id="1.10.260.40">
    <property type="entry name" value="lambda repressor-like DNA-binding domains"/>
    <property type="match status" value="1"/>
</dbReference>
<comment type="caution">
    <text evidence="3">The sequence shown here is derived from an EMBL/GenBank/DDBJ whole genome shotgun (WGS) entry which is preliminary data.</text>
</comment>
<dbReference type="Pfam" id="PF01381">
    <property type="entry name" value="HTH_3"/>
    <property type="match status" value="1"/>
</dbReference>
<dbReference type="CDD" id="cd00093">
    <property type="entry name" value="HTH_XRE"/>
    <property type="match status" value="1"/>
</dbReference>
<feature type="domain" description="HTH cro/C1-type" evidence="2">
    <location>
        <begin position="13"/>
        <end position="68"/>
    </location>
</feature>
<evidence type="ECO:0000259" key="2">
    <source>
        <dbReference type="PROSITE" id="PS50943"/>
    </source>
</evidence>
<reference evidence="3 4" key="1">
    <citation type="submission" date="2010-04" db="EMBL/GenBank/DDBJ databases">
        <authorList>
            <person name="Muzny D."/>
            <person name="Qin X."/>
            <person name="Deng J."/>
            <person name="Jiang H."/>
            <person name="Liu Y."/>
            <person name="Qu J."/>
            <person name="Song X.-Z."/>
            <person name="Zhang L."/>
            <person name="Thornton R."/>
            <person name="Coyle M."/>
            <person name="Francisco L."/>
            <person name="Jackson L."/>
            <person name="Javaid M."/>
            <person name="Korchina V."/>
            <person name="Kovar C."/>
            <person name="Mata R."/>
            <person name="Mathew T."/>
            <person name="Ngo R."/>
            <person name="Nguyen L."/>
            <person name="Nguyen N."/>
            <person name="Okwuonu G."/>
            <person name="Ongeri F."/>
            <person name="Pham C."/>
            <person name="Simmons D."/>
            <person name="Wilczek-Boney K."/>
            <person name="Hale W."/>
            <person name="Jakkamsetti A."/>
            <person name="Pham P."/>
            <person name="Ruth R."/>
            <person name="San Lucas F."/>
            <person name="Warren J."/>
            <person name="Zhang J."/>
            <person name="Zhao Z."/>
            <person name="Zhou C."/>
            <person name="Zhu D."/>
            <person name="Lee S."/>
            <person name="Bess C."/>
            <person name="Blankenburg K."/>
            <person name="Forbes L."/>
            <person name="Fu Q."/>
            <person name="Gubbala S."/>
            <person name="Hirani K."/>
            <person name="Jayaseelan J.C."/>
            <person name="Lara F."/>
            <person name="Munidasa M."/>
            <person name="Palculict T."/>
            <person name="Patil S."/>
            <person name="Pu L.-L."/>
            <person name="Saada N."/>
            <person name="Tang L."/>
            <person name="Weissenberger G."/>
            <person name="Zhu Y."/>
            <person name="Hemphill L."/>
            <person name="Shang Y."/>
            <person name="Youmans B."/>
            <person name="Ayvaz T."/>
            <person name="Ross M."/>
            <person name="Santibanez J."/>
            <person name="Aqrawi P."/>
            <person name="Gross S."/>
            <person name="Joshi V."/>
            <person name="Fowler G."/>
            <person name="Nazareth L."/>
            <person name="Reid J."/>
            <person name="Worley K."/>
            <person name="Petrosino J."/>
            <person name="Highlander S."/>
            <person name="Gibbs R."/>
            <person name="Gibbs R."/>
        </authorList>
    </citation>
    <scope>NUCLEOTIDE SEQUENCE [LARGE SCALE GENOMIC DNA]</scope>
    <source>
        <strain evidence="3 4">ATCC 11563</strain>
    </source>
</reference>
<dbReference type="SUPFAM" id="SSF47413">
    <property type="entry name" value="lambda repressor-like DNA-binding domains"/>
    <property type="match status" value="1"/>
</dbReference>
<evidence type="ECO:0000313" key="4">
    <source>
        <dbReference type="Proteomes" id="UP000003764"/>
    </source>
</evidence>
<dbReference type="InterPro" id="IPR001387">
    <property type="entry name" value="Cro/C1-type_HTH"/>
</dbReference>
<sequence>MTMNTKLTVPEILKDLRVAQGLTLEQLAEQTKLSKSALGKYESDEVRDISPYAIVQLADFYKVSTDYLLGVEQNKNHPNTELAALHLSDDAIDVLKAGKYNHRLLSEILCHKDFQCMMLDAEIYVDRIADMRVNDMNAMLEAVRQMLLAKQEGKQDDLYLRTLELAQVQENEYFGHVVSRDLTDILCDIRENHKPDMTTADETSVAAQMQNQLQSAMNFEGSAEEKKARAFLTTFGIDYDAISKEQFVNLIEVLKLSKHMKSPISQRGKASPYQSHGKGKKKRK</sequence>
<evidence type="ECO:0000313" key="3">
    <source>
        <dbReference type="EMBL" id="EFG50622.1"/>
    </source>
</evidence>
<evidence type="ECO:0000256" key="1">
    <source>
        <dbReference type="SAM" id="MobiDB-lite"/>
    </source>
</evidence>
<dbReference type="EMBL" id="ADNT01000003">
    <property type="protein sequence ID" value="EFG50622.1"/>
    <property type="molecule type" value="Genomic_DNA"/>
</dbReference>
<keyword evidence="4" id="KW-1185">Reference proteome</keyword>
<dbReference type="InterPro" id="IPR010982">
    <property type="entry name" value="Lambda_DNA-bd_dom_sf"/>
</dbReference>
<dbReference type="GO" id="GO:0003677">
    <property type="term" value="F:DNA binding"/>
    <property type="evidence" value="ECO:0007669"/>
    <property type="project" value="UniProtKB-KW"/>
</dbReference>
<protein>
    <submittedName>
        <fullName evidence="3">DNA-binding helix-turn-helix protein</fullName>
    </submittedName>
</protein>
<dbReference type="SMART" id="SM00530">
    <property type="entry name" value="HTH_XRE"/>
    <property type="match status" value="1"/>
</dbReference>
<organism evidence="3 4">
    <name type="scientific">Aerococcus viridans (strain ATCC 11563 / DSM 20340 / CCUG 4311 / JCM 20461 / NBRC 12219 / NCTC 8251 / M1)</name>
    <dbReference type="NCBI Taxonomy" id="655812"/>
    <lineage>
        <taxon>Bacteria</taxon>
        <taxon>Bacillati</taxon>
        <taxon>Bacillota</taxon>
        <taxon>Bacilli</taxon>
        <taxon>Lactobacillales</taxon>
        <taxon>Aerococcaceae</taxon>
        <taxon>Aerococcus</taxon>
    </lineage>
</organism>
<keyword evidence="3" id="KW-0238">DNA-binding</keyword>
<feature type="region of interest" description="Disordered" evidence="1">
    <location>
        <begin position="261"/>
        <end position="284"/>
    </location>
</feature>
<name>A0ABP2IBT8_AERVM</name>
<accession>A0ABP2IBT8</accession>
<dbReference type="PROSITE" id="PS50943">
    <property type="entry name" value="HTH_CROC1"/>
    <property type="match status" value="1"/>
</dbReference>